<keyword evidence="1" id="KW-0472">Membrane</keyword>
<protein>
    <submittedName>
        <fullName evidence="3">Uncharacterized protein LOC136080730 isoform X3</fullName>
    </submittedName>
</protein>
<feature type="transmembrane region" description="Helical" evidence="1">
    <location>
        <begin position="167"/>
        <end position="186"/>
    </location>
</feature>
<evidence type="ECO:0000313" key="2">
    <source>
        <dbReference type="Proteomes" id="UP001652625"/>
    </source>
</evidence>
<feature type="transmembrane region" description="Helical" evidence="1">
    <location>
        <begin position="12"/>
        <end position="30"/>
    </location>
</feature>
<sequence>MKADANITYQTVSLGLVLMGIALSCTALFTNHWFDQVSISQTVVYSRGLWLECGLISVDRLNATFLNMLNNQSLLEFTPLGHVNIEEKRSICHEISAERKTNDLLVTRALLSLCVIFLCLALVMTFLSRVYNGRYRDFTTATVLFANVLKVAALLLYYSKNRVYTDFNYHCALGYSYLLAIFWYRWMIA</sequence>
<evidence type="ECO:0000256" key="1">
    <source>
        <dbReference type="SAM" id="Phobius"/>
    </source>
</evidence>
<dbReference type="Proteomes" id="UP001652625">
    <property type="component" value="Chromosome 05"/>
</dbReference>
<dbReference type="GeneID" id="136080730"/>
<keyword evidence="2" id="KW-1185">Reference proteome</keyword>
<keyword evidence="1" id="KW-0812">Transmembrane</keyword>
<accession>A0ABM4BXC7</accession>
<evidence type="ECO:0000313" key="3">
    <source>
        <dbReference type="RefSeq" id="XP_065653825.1"/>
    </source>
</evidence>
<keyword evidence="1" id="KW-1133">Transmembrane helix</keyword>
<proteinExistence type="predicted"/>
<dbReference type="Gene3D" id="1.20.140.150">
    <property type="match status" value="1"/>
</dbReference>
<dbReference type="RefSeq" id="XP_065653825.1">
    <property type="nucleotide sequence ID" value="XM_065797753.1"/>
</dbReference>
<dbReference type="PROSITE" id="PS51257">
    <property type="entry name" value="PROKAR_LIPOPROTEIN"/>
    <property type="match status" value="1"/>
</dbReference>
<gene>
    <name evidence="3" type="primary">LOC136080730</name>
</gene>
<reference evidence="3" key="1">
    <citation type="submission" date="2025-08" db="UniProtKB">
        <authorList>
            <consortium name="RefSeq"/>
        </authorList>
    </citation>
    <scope>IDENTIFICATION</scope>
</reference>
<feature type="transmembrane region" description="Helical" evidence="1">
    <location>
        <begin position="105"/>
        <end position="126"/>
    </location>
</feature>
<name>A0ABM4BXC7_HYDVU</name>
<organism evidence="2 3">
    <name type="scientific">Hydra vulgaris</name>
    <name type="common">Hydra</name>
    <name type="synonym">Hydra attenuata</name>
    <dbReference type="NCBI Taxonomy" id="6087"/>
    <lineage>
        <taxon>Eukaryota</taxon>
        <taxon>Metazoa</taxon>
        <taxon>Cnidaria</taxon>
        <taxon>Hydrozoa</taxon>
        <taxon>Hydroidolina</taxon>
        <taxon>Anthoathecata</taxon>
        <taxon>Aplanulata</taxon>
        <taxon>Hydridae</taxon>
        <taxon>Hydra</taxon>
    </lineage>
</organism>
<feature type="transmembrane region" description="Helical" evidence="1">
    <location>
        <begin position="138"/>
        <end position="158"/>
    </location>
</feature>